<dbReference type="EMBL" id="REGN01000585">
    <property type="protein sequence ID" value="RNA40842.1"/>
    <property type="molecule type" value="Genomic_DNA"/>
</dbReference>
<comment type="caution">
    <text evidence="1">The sequence shown here is derived from an EMBL/GenBank/DDBJ whole genome shotgun (WGS) entry which is preliminary data.</text>
</comment>
<keyword evidence="2" id="KW-1185">Reference proteome</keyword>
<name>A0A3M7SYM9_BRAPC</name>
<evidence type="ECO:0000313" key="1">
    <source>
        <dbReference type="EMBL" id="RNA40842.1"/>
    </source>
</evidence>
<dbReference type="AlphaFoldDB" id="A0A3M7SYM9"/>
<sequence length="59" mass="7110">MSDKLQRRKPILHELSNDKKNELLLKLAFENVKKLSKEQQMRVAEILSQKQRLRPRNKL</sequence>
<evidence type="ECO:0000313" key="2">
    <source>
        <dbReference type="Proteomes" id="UP000276133"/>
    </source>
</evidence>
<reference evidence="1 2" key="1">
    <citation type="journal article" date="2018" name="Sci. Rep.">
        <title>Genomic signatures of local adaptation to the degree of environmental predictability in rotifers.</title>
        <authorList>
            <person name="Franch-Gras L."/>
            <person name="Hahn C."/>
            <person name="Garcia-Roger E.M."/>
            <person name="Carmona M.J."/>
            <person name="Serra M."/>
            <person name="Gomez A."/>
        </authorList>
    </citation>
    <scope>NUCLEOTIDE SEQUENCE [LARGE SCALE GENOMIC DNA]</scope>
    <source>
        <strain evidence="1">HYR1</strain>
    </source>
</reference>
<organism evidence="1 2">
    <name type="scientific">Brachionus plicatilis</name>
    <name type="common">Marine rotifer</name>
    <name type="synonym">Brachionus muelleri</name>
    <dbReference type="NCBI Taxonomy" id="10195"/>
    <lineage>
        <taxon>Eukaryota</taxon>
        <taxon>Metazoa</taxon>
        <taxon>Spiralia</taxon>
        <taxon>Gnathifera</taxon>
        <taxon>Rotifera</taxon>
        <taxon>Eurotatoria</taxon>
        <taxon>Monogononta</taxon>
        <taxon>Pseudotrocha</taxon>
        <taxon>Ploima</taxon>
        <taxon>Brachionidae</taxon>
        <taxon>Brachionus</taxon>
    </lineage>
</organism>
<proteinExistence type="predicted"/>
<gene>
    <name evidence="1" type="ORF">BpHYR1_030071</name>
</gene>
<protein>
    <submittedName>
        <fullName evidence="1">Uncharacterized protein</fullName>
    </submittedName>
</protein>
<dbReference type="Proteomes" id="UP000276133">
    <property type="component" value="Unassembled WGS sequence"/>
</dbReference>
<accession>A0A3M7SYM9</accession>